<sequence length="71" mass="8538">MLEFGSVALEWGTLLWQLIFFLVPLSLFIFVIYFLVKVLAYMNAKKQMDQERNQKLDTIVRILEQEQQRNE</sequence>
<keyword evidence="1" id="KW-0472">Membrane</keyword>
<dbReference type="Proteomes" id="UP000281915">
    <property type="component" value="Unassembled WGS sequence"/>
</dbReference>
<dbReference type="AlphaFoldDB" id="A0A3M8CNI5"/>
<name>A0A3M8CNI5_9BACL</name>
<dbReference type="InterPro" id="IPR025143">
    <property type="entry name" value="DUF4083"/>
</dbReference>
<dbReference type="EMBL" id="RHHT01000038">
    <property type="protein sequence ID" value="RNB76445.1"/>
    <property type="molecule type" value="Genomic_DNA"/>
</dbReference>
<gene>
    <name evidence="2" type="ORF">EDM58_17435</name>
</gene>
<proteinExistence type="predicted"/>
<comment type="caution">
    <text evidence="2">The sequence shown here is derived from an EMBL/GenBank/DDBJ whole genome shotgun (WGS) entry which is preliminary data.</text>
</comment>
<feature type="transmembrane region" description="Helical" evidence="1">
    <location>
        <begin position="14"/>
        <end position="36"/>
    </location>
</feature>
<protein>
    <submittedName>
        <fullName evidence="2">DUF4083 domain-containing protein</fullName>
    </submittedName>
</protein>
<keyword evidence="1" id="KW-1133">Transmembrane helix</keyword>
<dbReference type="Pfam" id="PF13314">
    <property type="entry name" value="DUF4083"/>
    <property type="match status" value="1"/>
</dbReference>
<evidence type="ECO:0000313" key="2">
    <source>
        <dbReference type="EMBL" id="RNB76445.1"/>
    </source>
</evidence>
<dbReference type="RefSeq" id="WP_122914458.1">
    <property type="nucleotide sequence ID" value="NZ_RHHT01000038.1"/>
</dbReference>
<keyword evidence="1" id="KW-0812">Transmembrane</keyword>
<evidence type="ECO:0000256" key="1">
    <source>
        <dbReference type="SAM" id="Phobius"/>
    </source>
</evidence>
<accession>A0A3M8CNI5</accession>
<evidence type="ECO:0000313" key="3">
    <source>
        <dbReference type="Proteomes" id="UP000281915"/>
    </source>
</evidence>
<organism evidence="2 3">
    <name type="scientific">Brevibacillus panacihumi</name>
    <dbReference type="NCBI Taxonomy" id="497735"/>
    <lineage>
        <taxon>Bacteria</taxon>
        <taxon>Bacillati</taxon>
        <taxon>Bacillota</taxon>
        <taxon>Bacilli</taxon>
        <taxon>Bacillales</taxon>
        <taxon>Paenibacillaceae</taxon>
        <taxon>Brevibacillus</taxon>
    </lineage>
</organism>
<reference evidence="2 3" key="1">
    <citation type="submission" date="2018-10" db="EMBL/GenBank/DDBJ databases">
        <title>Phylogenomics of Brevibacillus.</title>
        <authorList>
            <person name="Dunlap C."/>
        </authorList>
    </citation>
    <scope>NUCLEOTIDE SEQUENCE [LARGE SCALE GENOMIC DNA]</scope>
    <source>
        <strain evidence="2 3">JCM 15085</strain>
    </source>
</reference>